<evidence type="ECO:0000256" key="1">
    <source>
        <dbReference type="SAM" id="MobiDB-lite"/>
    </source>
</evidence>
<feature type="compositionally biased region" description="Basic and acidic residues" evidence="1">
    <location>
        <begin position="566"/>
        <end position="635"/>
    </location>
</feature>
<dbReference type="STRING" id="94208.A0A2S4KWK1"/>
<organism evidence="2 3">
    <name type="scientific">Tolypocladium paradoxum</name>
    <dbReference type="NCBI Taxonomy" id="94208"/>
    <lineage>
        <taxon>Eukaryota</taxon>
        <taxon>Fungi</taxon>
        <taxon>Dikarya</taxon>
        <taxon>Ascomycota</taxon>
        <taxon>Pezizomycotina</taxon>
        <taxon>Sordariomycetes</taxon>
        <taxon>Hypocreomycetidae</taxon>
        <taxon>Hypocreales</taxon>
        <taxon>Ophiocordycipitaceae</taxon>
        <taxon>Tolypocladium</taxon>
    </lineage>
</organism>
<evidence type="ECO:0000313" key="3">
    <source>
        <dbReference type="Proteomes" id="UP000237481"/>
    </source>
</evidence>
<gene>
    <name evidence="2" type="ORF">TPAR_05209</name>
</gene>
<proteinExistence type="predicted"/>
<dbReference type="EMBL" id="PKSG01000514">
    <property type="protein sequence ID" value="POR34575.1"/>
    <property type="molecule type" value="Genomic_DNA"/>
</dbReference>
<comment type="caution">
    <text evidence="2">The sequence shown here is derived from an EMBL/GenBank/DDBJ whole genome shotgun (WGS) entry which is preliminary data.</text>
</comment>
<feature type="compositionally biased region" description="Basic and acidic residues" evidence="1">
    <location>
        <begin position="393"/>
        <end position="404"/>
    </location>
</feature>
<feature type="compositionally biased region" description="Low complexity" evidence="1">
    <location>
        <begin position="370"/>
        <end position="380"/>
    </location>
</feature>
<feature type="region of interest" description="Disordered" evidence="1">
    <location>
        <begin position="113"/>
        <end position="134"/>
    </location>
</feature>
<accession>A0A2S4KWK1</accession>
<feature type="region of interest" description="Disordered" evidence="1">
    <location>
        <begin position="270"/>
        <end position="303"/>
    </location>
</feature>
<feature type="compositionally biased region" description="Low complexity" evidence="1">
    <location>
        <begin position="514"/>
        <end position="525"/>
    </location>
</feature>
<name>A0A2S4KWK1_9HYPO</name>
<evidence type="ECO:0008006" key="4">
    <source>
        <dbReference type="Google" id="ProtNLM"/>
    </source>
</evidence>
<sequence>MAPAAGARAQLLAASFDILEDEAPLGSPQPHTPATADPRDVLEELLVDYRQNQAVAADIYLDALSATGVAIGTDKAPLRSAVSPEAKSSKPKIAWRAARSRRPLIDSETFEPLDSVPEESSLLVETDETVPAGSPQAAIDELPQETEPEEVQLQGQHPLTALDADCNVQEQIEKHLAATPLKADAYTLSDMDGSQDGVAMTYSQPPPYPGGPLKVPEVVARVEQALSPSLSVVSERSESFVEGSSGAGSFSVPRIEDSLEELDKLEEELEAVNAATLSGPVAPVDEQPSKPAPKTPADQKKVTVLKRASLAGLSATVRIKPSEKARPTIRRSASMTLRDKKQDGPDSAVEQKAAGALSRHKSTTVRATLPTKSPAKSTKPPTVPNFELPGEAVARRLKEQRDARQALQAEAQKAQATPPKPRVNRPLAKPTFELPGEAISRRKREEREAKLRAEEGEEKKRREFKARPVRHSIGPATLPRETVASRARQNRTSQDEAEEKKAEANKTKRMSVGATRATAATTANTQSPQARGRHSMVMPATDLSRATSSSTGTSGKRSTLSAEEIEQQRLRGREIFARDSVYAKDKERDRRDRESTAKLAREQAAERSRVASREWAEKKRRKDVAARQTKPDAEA</sequence>
<protein>
    <recommendedName>
        <fullName evidence="4">Carboxylesterase family protein</fullName>
    </recommendedName>
</protein>
<evidence type="ECO:0000313" key="2">
    <source>
        <dbReference type="EMBL" id="POR34575.1"/>
    </source>
</evidence>
<feature type="compositionally biased region" description="Low complexity" evidence="1">
    <location>
        <begin position="228"/>
        <end position="244"/>
    </location>
</feature>
<feature type="compositionally biased region" description="Basic and acidic residues" evidence="1">
    <location>
        <begin position="439"/>
        <end position="461"/>
    </location>
</feature>
<dbReference type="Proteomes" id="UP000237481">
    <property type="component" value="Unassembled WGS sequence"/>
</dbReference>
<feature type="compositionally biased region" description="Low complexity" evidence="1">
    <location>
        <begin position="405"/>
        <end position="416"/>
    </location>
</feature>
<dbReference type="OrthoDB" id="3946796at2759"/>
<feature type="compositionally biased region" description="Low complexity" evidence="1">
    <location>
        <begin position="543"/>
        <end position="561"/>
    </location>
</feature>
<feature type="region of interest" description="Disordered" evidence="1">
    <location>
        <begin position="228"/>
        <end position="254"/>
    </location>
</feature>
<feature type="region of interest" description="Disordered" evidence="1">
    <location>
        <begin position="316"/>
        <end position="635"/>
    </location>
</feature>
<reference evidence="2 3" key="1">
    <citation type="submission" date="2018-01" db="EMBL/GenBank/DDBJ databases">
        <title>Harnessing the power of phylogenomics to disentangle the directionality and signatures of interkingdom host jumping in the parasitic fungal genus Tolypocladium.</title>
        <authorList>
            <person name="Quandt C.A."/>
            <person name="Patterson W."/>
            <person name="Spatafora J.W."/>
        </authorList>
    </citation>
    <scope>NUCLEOTIDE SEQUENCE [LARGE SCALE GENOMIC DNA]</scope>
    <source>
        <strain evidence="2 3">NRBC 100945</strain>
    </source>
</reference>
<keyword evidence="3" id="KW-1185">Reference proteome</keyword>
<dbReference type="AlphaFoldDB" id="A0A2S4KWK1"/>